<dbReference type="PANTHER" id="PTHR35841">
    <property type="entry name" value="PHOSPHONATES-BINDING PERIPLASMIC PROTEIN"/>
    <property type="match status" value="1"/>
</dbReference>
<keyword evidence="2" id="KW-1185">Reference proteome</keyword>
<organism evidence="1 2">
    <name type="scientific">Neoaquamicrobium microcysteis</name>
    <dbReference type="NCBI Taxonomy" id="2682781"/>
    <lineage>
        <taxon>Bacteria</taxon>
        <taxon>Pseudomonadati</taxon>
        <taxon>Pseudomonadota</taxon>
        <taxon>Alphaproteobacteria</taxon>
        <taxon>Hyphomicrobiales</taxon>
        <taxon>Phyllobacteriaceae</taxon>
        <taxon>Neoaquamicrobium</taxon>
    </lineage>
</organism>
<reference evidence="1 2" key="1">
    <citation type="submission" date="2019-08" db="EMBL/GenBank/DDBJ databases">
        <authorList>
            <person name="Seo Y.L."/>
        </authorList>
    </citation>
    <scope>NUCLEOTIDE SEQUENCE [LARGE SCALE GENOMIC DNA]</scope>
    <source>
        <strain evidence="1 2">MaA-C15</strain>
    </source>
</reference>
<evidence type="ECO:0000313" key="2">
    <source>
        <dbReference type="Proteomes" id="UP000323258"/>
    </source>
</evidence>
<comment type="caution">
    <text evidence="1">The sequence shown here is derived from an EMBL/GenBank/DDBJ whole genome shotgun (WGS) entry which is preliminary data.</text>
</comment>
<evidence type="ECO:0000313" key="1">
    <source>
        <dbReference type="EMBL" id="TYR29757.1"/>
    </source>
</evidence>
<sequence>MVFHRVSILPPFMALLAGLLPGVAAGEETRPFHIGMLAAGADPAAIEGLGDIRAAFSTALAMPVEVLVARDYAALMEAQIAGRIDYAIYTAAAYAAAQSRCECLLPLAAPVDADGAVGFRSVLILRSGPDDAAPPVIAVGPADSLAGRLVPLAAWPGAQDAVGSGRLVATEGASAALALFAEGEVDGFFGWLPAAAEEELPMGGTLERLEAAGIAGDTYEIAWRSDLLRYGPHAVRADLPEDRVAALSQFLATLGGNPDLHYLLTRRYGGGLSPVTSQDYAPVMEALSAIGRDIASAAPD</sequence>
<gene>
    <name evidence="1" type="ORF">FY036_23250</name>
</gene>
<dbReference type="PANTHER" id="PTHR35841:SF1">
    <property type="entry name" value="PHOSPHONATES-BINDING PERIPLASMIC PROTEIN"/>
    <property type="match status" value="1"/>
</dbReference>
<dbReference type="SUPFAM" id="SSF53850">
    <property type="entry name" value="Periplasmic binding protein-like II"/>
    <property type="match status" value="1"/>
</dbReference>
<dbReference type="RefSeq" id="WP_148917065.1">
    <property type="nucleotide sequence ID" value="NZ_VSZS01000068.1"/>
</dbReference>
<dbReference type="Pfam" id="PF12974">
    <property type="entry name" value="Phosphonate-bd"/>
    <property type="match status" value="1"/>
</dbReference>
<dbReference type="EMBL" id="VSZS01000068">
    <property type="protein sequence ID" value="TYR29757.1"/>
    <property type="molecule type" value="Genomic_DNA"/>
</dbReference>
<accession>A0A5D4GN29</accession>
<protein>
    <submittedName>
        <fullName evidence="1">PhnD/SsuA/transferrin family substrate-binding protein</fullName>
    </submittedName>
</protein>
<dbReference type="OrthoDB" id="7672583at2"/>
<dbReference type="Gene3D" id="3.40.190.10">
    <property type="entry name" value="Periplasmic binding protein-like II"/>
    <property type="match status" value="2"/>
</dbReference>
<dbReference type="AlphaFoldDB" id="A0A5D4GN29"/>
<name>A0A5D4GN29_9HYPH</name>
<reference evidence="1 2" key="2">
    <citation type="submission" date="2019-09" db="EMBL/GenBank/DDBJ databases">
        <title>Mesorhizobium sp. MaA-C15 isolated from Microcystis aeruginosa.</title>
        <authorList>
            <person name="Jeong S.E."/>
            <person name="Jin H.M."/>
            <person name="Jeon C.O."/>
        </authorList>
    </citation>
    <scope>NUCLEOTIDE SEQUENCE [LARGE SCALE GENOMIC DNA]</scope>
    <source>
        <strain evidence="1 2">MaA-C15</strain>
    </source>
</reference>
<proteinExistence type="predicted"/>
<dbReference type="Proteomes" id="UP000323258">
    <property type="component" value="Unassembled WGS sequence"/>
</dbReference>